<evidence type="ECO:0000313" key="7">
    <source>
        <dbReference type="EMBL" id="MEF7613077.1"/>
    </source>
</evidence>
<dbReference type="Proteomes" id="UP001336250">
    <property type="component" value="Unassembled WGS sequence"/>
</dbReference>
<feature type="domain" description="Flagellin N-terminal" evidence="5">
    <location>
        <begin position="4"/>
        <end position="139"/>
    </location>
</feature>
<evidence type="ECO:0000313" key="8">
    <source>
        <dbReference type="Proteomes" id="UP001336250"/>
    </source>
</evidence>
<dbReference type="InterPro" id="IPR001029">
    <property type="entry name" value="Flagellin_N"/>
</dbReference>
<dbReference type="SUPFAM" id="SSF64518">
    <property type="entry name" value="Phase 1 flagellin"/>
    <property type="match status" value="1"/>
</dbReference>
<accession>A0AAW9QCD0</accession>
<dbReference type="PANTHER" id="PTHR42792:SF1">
    <property type="entry name" value="FLAGELLAR HOOK-ASSOCIATED PROTEIN 3"/>
    <property type="match status" value="1"/>
</dbReference>
<keyword evidence="7" id="KW-0969">Cilium</keyword>
<dbReference type="GO" id="GO:0009424">
    <property type="term" value="C:bacterial-type flagellum hook"/>
    <property type="evidence" value="ECO:0007669"/>
    <property type="project" value="InterPro"/>
</dbReference>
<dbReference type="GO" id="GO:0005198">
    <property type="term" value="F:structural molecule activity"/>
    <property type="evidence" value="ECO:0007669"/>
    <property type="project" value="InterPro"/>
</dbReference>
<evidence type="ECO:0000256" key="1">
    <source>
        <dbReference type="ARBA" id="ARBA00004365"/>
    </source>
</evidence>
<comment type="similarity">
    <text evidence="3">Belongs to the bacterial flagellin family.</text>
</comment>
<evidence type="ECO:0000259" key="6">
    <source>
        <dbReference type="Pfam" id="PF21158"/>
    </source>
</evidence>
<keyword evidence="7" id="KW-0282">Flagellum</keyword>
<dbReference type="AlphaFoldDB" id="A0AAW9QCD0"/>
<dbReference type="Pfam" id="PF00669">
    <property type="entry name" value="Flagellin_N"/>
    <property type="match status" value="1"/>
</dbReference>
<dbReference type="GO" id="GO:0071973">
    <property type="term" value="P:bacterial-type flagellum-dependent cell motility"/>
    <property type="evidence" value="ECO:0007669"/>
    <property type="project" value="InterPro"/>
</dbReference>
<name>A0AAW9QCD0_9BURK</name>
<keyword evidence="4" id="KW-0975">Bacterial flagellum</keyword>
<protein>
    <submittedName>
        <fullName evidence="7">Flagellar hook-associated protein FlgL</fullName>
    </submittedName>
</protein>
<keyword evidence="8" id="KW-1185">Reference proteome</keyword>
<keyword evidence="7" id="KW-0966">Cell projection</keyword>
<feature type="domain" description="Flagellar hook-associated protein 1 D2-like" evidence="6">
    <location>
        <begin position="198"/>
        <end position="275"/>
    </location>
</feature>
<proteinExistence type="inferred from homology"/>
<dbReference type="Gene3D" id="1.20.1330.10">
    <property type="entry name" value="f41 fragment of flagellin, N-terminal domain"/>
    <property type="match status" value="1"/>
</dbReference>
<dbReference type="RefSeq" id="WP_332288007.1">
    <property type="nucleotide sequence ID" value="NZ_JAZIBG010000012.1"/>
</dbReference>
<dbReference type="NCBIfam" id="TIGR02550">
    <property type="entry name" value="flagell_flgL"/>
    <property type="match status" value="1"/>
</dbReference>
<dbReference type="InterPro" id="IPR049119">
    <property type="entry name" value="FlgK_D2-like"/>
</dbReference>
<comment type="subcellular location">
    <subcellularLocation>
        <location evidence="1">Bacterial flagellum</location>
    </subcellularLocation>
    <subcellularLocation>
        <location evidence="2">Secreted</location>
    </subcellularLocation>
</comment>
<dbReference type="PANTHER" id="PTHR42792">
    <property type="entry name" value="FLAGELLIN"/>
    <property type="match status" value="1"/>
</dbReference>
<dbReference type="GO" id="GO:0005576">
    <property type="term" value="C:extracellular region"/>
    <property type="evidence" value="ECO:0007669"/>
    <property type="project" value="UniProtKB-SubCell"/>
</dbReference>
<dbReference type="Pfam" id="PF21158">
    <property type="entry name" value="flgK_1st_1"/>
    <property type="match status" value="1"/>
</dbReference>
<evidence type="ECO:0000259" key="5">
    <source>
        <dbReference type="Pfam" id="PF00669"/>
    </source>
</evidence>
<dbReference type="InterPro" id="IPR001492">
    <property type="entry name" value="Flagellin"/>
</dbReference>
<comment type="caution">
    <text evidence="7">The sequence shown here is derived from an EMBL/GenBank/DDBJ whole genome shotgun (WGS) entry which is preliminary data.</text>
</comment>
<sequence>MRVTTAYSYAASLANLQKRQTELNEANGRLTSGKRVEKASDDPTSAARAERALAVVSRSDANQRALQASRNSMTLTESALGDATELLQQAREGIVASGNGSYSDAERSALAEKLKEIRTQLFSVANRSDGAGSYLFAGQGASQPPFLDTAAGVQFRGASGQINVGSDEALPLTINGADAWLSAPSGNGVFETRATSTTTAWIDAGQVTDPSQLTGGSYDVQFSVAGGTTTYEVRDAGGTLVASGPYAQGKAIEVDGISFTVGGSPAAGDRFDIVPSTRSLSVFGVLDRTIAELTTPHRTGAQVTQSAQTALRDIDAVAGSLQALRASAGESLNRADAVEGRVSALKLYGETERSNAEDLDLVQAISDFQNQQTGYSASLQTYSSVQRLSLFQYIT</sequence>
<gene>
    <name evidence="7" type="primary">flgL</name>
    <name evidence="7" type="ORF">V4F39_04075</name>
</gene>
<dbReference type="InterPro" id="IPR013384">
    <property type="entry name" value="Flagell_FlgL"/>
</dbReference>
<reference evidence="7 8" key="1">
    <citation type="submission" date="2024-02" db="EMBL/GenBank/DDBJ databases">
        <title>Genome sequence of Aquincola sp. MAHUQ-54.</title>
        <authorList>
            <person name="Huq M.A."/>
        </authorList>
    </citation>
    <scope>NUCLEOTIDE SEQUENCE [LARGE SCALE GENOMIC DNA]</scope>
    <source>
        <strain evidence="7 8">MAHUQ-54</strain>
    </source>
</reference>
<dbReference type="EMBL" id="JAZIBG010000012">
    <property type="protein sequence ID" value="MEF7613077.1"/>
    <property type="molecule type" value="Genomic_DNA"/>
</dbReference>
<evidence type="ECO:0000256" key="4">
    <source>
        <dbReference type="ARBA" id="ARBA00023143"/>
    </source>
</evidence>
<evidence type="ECO:0000256" key="2">
    <source>
        <dbReference type="ARBA" id="ARBA00004613"/>
    </source>
</evidence>
<evidence type="ECO:0000256" key="3">
    <source>
        <dbReference type="ARBA" id="ARBA00005709"/>
    </source>
</evidence>
<organism evidence="7 8">
    <name type="scientific">Aquincola agrisoli</name>
    <dbReference type="NCBI Taxonomy" id="3119538"/>
    <lineage>
        <taxon>Bacteria</taxon>
        <taxon>Pseudomonadati</taxon>
        <taxon>Pseudomonadota</taxon>
        <taxon>Betaproteobacteria</taxon>
        <taxon>Burkholderiales</taxon>
        <taxon>Sphaerotilaceae</taxon>
        <taxon>Aquincola</taxon>
    </lineage>
</organism>